<protein>
    <recommendedName>
        <fullName evidence="4 17">Undecaprenyl-diphosphatase</fullName>
        <ecNumber evidence="3 17">3.6.1.27</ecNumber>
    </recommendedName>
    <alternativeName>
        <fullName evidence="15 17">Bacitracin resistance protein</fullName>
    </alternativeName>
    <alternativeName>
        <fullName evidence="14 17">Undecaprenyl pyrophosphate phosphatase</fullName>
    </alternativeName>
</protein>
<dbReference type="Proteomes" id="UP000216024">
    <property type="component" value="Unassembled WGS sequence"/>
</dbReference>
<dbReference type="EMBL" id="NIBG01000001">
    <property type="protein sequence ID" value="PAB61212.1"/>
    <property type="molecule type" value="Genomic_DNA"/>
</dbReference>
<dbReference type="GO" id="GO:0008360">
    <property type="term" value="P:regulation of cell shape"/>
    <property type="evidence" value="ECO:0007669"/>
    <property type="project" value="UniProtKB-KW"/>
</dbReference>
<evidence type="ECO:0000256" key="10">
    <source>
        <dbReference type="ARBA" id="ARBA00022989"/>
    </source>
</evidence>
<dbReference type="GO" id="GO:0046677">
    <property type="term" value="P:response to antibiotic"/>
    <property type="evidence" value="ECO:0007669"/>
    <property type="project" value="UniProtKB-UniRule"/>
</dbReference>
<evidence type="ECO:0000256" key="16">
    <source>
        <dbReference type="ARBA" id="ARBA00047594"/>
    </source>
</evidence>
<keyword evidence="8 17" id="KW-0133">Cell shape</keyword>
<dbReference type="Pfam" id="PF02673">
    <property type="entry name" value="BacA"/>
    <property type="match status" value="1"/>
</dbReference>
<evidence type="ECO:0000256" key="4">
    <source>
        <dbReference type="ARBA" id="ARBA00021581"/>
    </source>
</evidence>
<dbReference type="HAMAP" id="MF_01006">
    <property type="entry name" value="Undec_diphosphatase"/>
    <property type="match status" value="1"/>
</dbReference>
<keyword evidence="13 17" id="KW-0961">Cell wall biogenesis/degradation</keyword>
<comment type="caution">
    <text evidence="18">The sequence shown here is derived from an EMBL/GenBank/DDBJ whole genome shotgun (WGS) entry which is preliminary data.</text>
</comment>
<reference evidence="18 19" key="1">
    <citation type="submission" date="2017-06" db="EMBL/GenBank/DDBJ databases">
        <title>Draft genome sequence of anaerobic fermentative bacterium Anaeromicrobium sediminis DY2726D isolated from West Pacific Ocean sediments.</title>
        <authorList>
            <person name="Zeng X."/>
        </authorList>
    </citation>
    <scope>NUCLEOTIDE SEQUENCE [LARGE SCALE GENOMIC DNA]</scope>
    <source>
        <strain evidence="18 19">DY2726D</strain>
    </source>
</reference>
<evidence type="ECO:0000256" key="15">
    <source>
        <dbReference type="ARBA" id="ARBA00032932"/>
    </source>
</evidence>
<dbReference type="GO" id="GO:0009252">
    <property type="term" value="P:peptidoglycan biosynthetic process"/>
    <property type="evidence" value="ECO:0007669"/>
    <property type="project" value="UniProtKB-KW"/>
</dbReference>
<evidence type="ECO:0000256" key="6">
    <source>
        <dbReference type="ARBA" id="ARBA00022692"/>
    </source>
</evidence>
<dbReference type="GO" id="GO:0071555">
    <property type="term" value="P:cell wall organization"/>
    <property type="evidence" value="ECO:0007669"/>
    <property type="project" value="UniProtKB-KW"/>
</dbReference>
<evidence type="ECO:0000313" key="19">
    <source>
        <dbReference type="Proteomes" id="UP000216024"/>
    </source>
</evidence>
<gene>
    <name evidence="17" type="primary">uppP</name>
    <name evidence="18" type="ORF">CCE28_01945</name>
</gene>
<evidence type="ECO:0000256" key="14">
    <source>
        <dbReference type="ARBA" id="ARBA00032707"/>
    </source>
</evidence>
<keyword evidence="11 17" id="KW-0472">Membrane</keyword>
<keyword evidence="12 17" id="KW-0046">Antibiotic resistance</keyword>
<name>A0A267MP72_9FIRM</name>
<keyword evidence="6 17" id="KW-0812">Transmembrane</keyword>
<feature type="transmembrane region" description="Helical" evidence="17">
    <location>
        <begin position="41"/>
        <end position="61"/>
    </location>
</feature>
<evidence type="ECO:0000256" key="13">
    <source>
        <dbReference type="ARBA" id="ARBA00023316"/>
    </source>
</evidence>
<evidence type="ECO:0000256" key="2">
    <source>
        <dbReference type="ARBA" id="ARBA00010621"/>
    </source>
</evidence>
<evidence type="ECO:0000256" key="11">
    <source>
        <dbReference type="ARBA" id="ARBA00023136"/>
    </source>
</evidence>
<evidence type="ECO:0000313" key="18">
    <source>
        <dbReference type="EMBL" id="PAB61212.1"/>
    </source>
</evidence>
<comment type="function">
    <text evidence="17">Catalyzes the dephosphorylation of undecaprenyl diphosphate (UPP). Confers resistance to bacitracin.</text>
</comment>
<feature type="transmembrane region" description="Helical" evidence="17">
    <location>
        <begin position="118"/>
        <end position="139"/>
    </location>
</feature>
<dbReference type="GO" id="GO:0050380">
    <property type="term" value="F:undecaprenyl-diphosphatase activity"/>
    <property type="evidence" value="ECO:0007669"/>
    <property type="project" value="UniProtKB-UniRule"/>
</dbReference>
<evidence type="ECO:0000256" key="12">
    <source>
        <dbReference type="ARBA" id="ARBA00023251"/>
    </source>
</evidence>
<keyword evidence="9 17" id="KW-0573">Peptidoglycan synthesis</keyword>
<proteinExistence type="inferred from homology"/>
<dbReference type="RefSeq" id="WP_095130403.1">
    <property type="nucleotide sequence ID" value="NZ_NIBG01000001.1"/>
</dbReference>
<dbReference type="AlphaFoldDB" id="A0A267MP72"/>
<organism evidence="18 19">
    <name type="scientific">Anaeromicrobium sediminis</name>
    <dbReference type="NCBI Taxonomy" id="1478221"/>
    <lineage>
        <taxon>Bacteria</taxon>
        <taxon>Bacillati</taxon>
        <taxon>Bacillota</taxon>
        <taxon>Clostridia</taxon>
        <taxon>Peptostreptococcales</taxon>
        <taxon>Thermotaleaceae</taxon>
        <taxon>Anaeromicrobium</taxon>
    </lineage>
</organism>
<evidence type="ECO:0000256" key="17">
    <source>
        <dbReference type="HAMAP-Rule" id="MF_01006"/>
    </source>
</evidence>
<keyword evidence="5 17" id="KW-1003">Cell membrane</keyword>
<comment type="similarity">
    <text evidence="2 17">Belongs to the UppP family.</text>
</comment>
<evidence type="ECO:0000256" key="8">
    <source>
        <dbReference type="ARBA" id="ARBA00022960"/>
    </source>
</evidence>
<dbReference type="OrthoDB" id="9808289at2"/>
<evidence type="ECO:0000256" key="7">
    <source>
        <dbReference type="ARBA" id="ARBA00022801"/>
    </source>
</evidence>
<dbReference type="GO" id="GO:0005886">
    <property type="term" value="C:plasma membrane"/>
    <property type="evidence" value="ECO:0007669"/>
    <property type="project" value="UniProtKB-SubCell"/>
</dbReference>
<dbReference type="EC" id="3.6.1.27" evidence="3 17"/>
<comment type="catalytic activity">
    <reaction evidence="16 17">
        <text>di-trans,octa-cis-undecaprenyl diphosphate + H2O = di-trans,octa-cis-undecaprenyl phosphate + phosphate + H(+)</text>
        <dbReference type="Rhea" id="RHEA:28094"/>
        <dbReference type="ChEBI" id="CHEBI:15377"/>
        <dbReference type="ChEBI" id="CHEBI:15378"/>
        <dbReference type="ChEBI" id="CHEBI:43474"/>
        <dbReference type="ChEBI" id="CHEBI:58405"/>
        <dbReference type="ChEBI" id="CHEBI:60392"/>
        <dbReference type="EC" id="3.6.1.27"/>
    </reaction>
</comment>
<keyword evidence="10 17" id="KW-1133">Transmembrane helix</keyword>
<evidence type="ECO:0000256" key="1">
    <source>
        <dbReference type="ARBA" id="ARBA00004651"/>
    </source>
</evidence>
<accession>A0A267MP72</accession>
<feature type="transmembrane region" description="Helical" evidence="17">
    <location>
        <begin position="191"/>
        <end position="210"/>
    </location>
</feature>
<dbReference type="InterPro" id="IPR003824">
    <property type="entry name" value="UppP"/>
</dbReference>
<sequence>MTILKAIILGMVQGLTEFLPVSSSGHLALTQMILKIPENQVLFITTMLHFGTLISIIGVYYKDVTMLVVEFFRTIKDILTGKGLKLHNPYRRLGFFIILASIPTAIIGLSLKDFFESLFSMTKAIGISLVITGTLLWIAEKYNNGKKDIQKMNSKDALVVGFFQAFAITPGVSRSGSTIVGSLLMGLNKELTVKFSFLISLPAVIGATLLEVKDVLETGNMNVSGNVTLVGIVSAAIFGFIAIKSMIRFVKEKKLYYFSYYTWTVGIGVLLYSFWHS</sequence>
<evidence type="ECO:0000256" key="5">
    <source>
        <dbReference type="ARBA" id="ARBA00022475"/>
    </source>
</evidence>
<feature type="transmembrane region" description="Helical" evidence="17">
    <location>
        <begin position="93"/>
        <end position="111"/>
    </location>
</feature>
<comment type="subcellular location">
    <subcellularLocation>
        <location evidence="1 17">Cell membrane</location>
        <topology evidence="1 17">Multi-pass membrane protein</topology>
    </subcellularLocation>
</comment>
<keyword evidence="19" id="KW-1185">Reference proteome</keyword>
<dbReference type="PANTHER" id="PTHR30622:SF4">
    <property type="entry name" value="UNDECAPRENYL-DIPHOSPHATASE"/>
    <property type="match status" value="1"/>
</dbReference>
<feature type="transmembrane region" description="Helical" evidence="17">
    <location>
        <begin position="6"/>
        <end position="29"/>
    </location>
</feature>
<keyword evidence="7 17" id="KW-0378">Hydrolase</keyword>
<dbReference type="PANTHER" id="PTHR30622">
    <property type="entry name" value="UNDECAPRENYL-DIPHOSPHATASE"/>
    <property type="match status" value="1"/>
</dbReference>
<evidence type="ECO:0000256" key="9">
    <source>
        <dbReference type="ARBA" id="ARBA00022984"/>
    </source>
</evidence>
<feature type="transmembrane region" description="Helical" evidence="17">
    <location>
        <begin position="255"/>
        <end position="275"/>
    </location>
</feature>
<evidence type="ECO:0000256" key="3">
    <source>
        <dbReference type="ARBA" id="ARBA00012374"/>
    </source>
</evidence>
<feature type="transmembrane region" description="Helical" evidence="17">
    <location>
        <begin position="222"/>
        <end position="243"/>
    </location>
</feature>
<comment type="miscellaneous">
    <text evidence="17">Bacitracin is thought to be involved in the inhibition of peptidoglycan synthesis by sequestering undecaprenyl diphosphate, thereby reducing the pool of lipid carrier available.</text>
</comment>